<dbReference type="EMBL" id="MU853611">
    <property type="protein sequence ID" value="KAK4141464.1"/>
    <property type="molecule type" value="Genomic_DNA"/>
</dbReference>
<reference evidence="2" key="1">
    <citation type="journal article" date="2023" name="Mol. Phylogenet. Evol.">
        <title>Genome-scale phylogeny and comparative genomics of the fungal order Sordariales.</title>
        <authorList>
            <person name="Hensen N."/>
            <person name="Bonometti L."/>
            <person name="Westerberg I."/>
            <person name="Brannstrom I.O."/>
            <person name="Guillou S."/>
            <person name="Cros-Aarteil S."/>
            <person name="Calhoun S."/>
            <person name="Haridas S."/>
            <person name="Kuo A."/>
            <person name="Mondo S."/>
            <person name="Pangilinan J."/>
            <person name="Riley R."/>
            <person name="LaButti K."/>
            <person name="Andreopoulos B."/>
            <person name="Lipzen A."/>
            <person name="Chen C."/>
            <person name="Yan M."/>
            <person name="Daum C."/>
            <person name="Ng V."/>
            <person name="Clum A."/>
            <person name="Steindorff A."/>
            <person name="Ohm R.A."/>
            <person name="Martin F."/>
            <person name="Silar P."/>
            <person name="Natvig D.O."/>
            <person name="Lalanne C."/>
            <person name="Gautier V."/>
            <person name="Ament-Velasquez S.L."/>
            <person name="Kruys A."/>
            <person name="Hutchinson M.I."/>
            <person name="Powell A.J."/>
            <person name="Barry K."/>
            <person name="Miller A.N."/>
            <person name="Grigoriev I.V."/>
            <person name="Debuchy R."/>
            <person name="Gladieux P."/>
            <person name="Hiltunen Thoren M."/>
            <person name="Johannesson H."/>
        </authorList>
    </citation>
    <scope>NUCLEOTIDE SEQUENCE</scope>
    <source>
        <strain evidence="2">CBS 141.50</strain>
    </source>
</reference>
<name>A0AAN6UYP4_9PEZI</name>
<keyword evidence="1" id="KW-0732">Signal</keyword>
<dbReference type="GeneID" id="87818199"/>
<dbReference type="AlphaFoldDB" id="A0AAN6UYP4"/>
<protein>
    <submittedName>
        <fullName evidence="2">Uncharacterized protein</fullName>
    </submittedName>
</protein>
<organism evidence="2 3">
    <name type="scientific">Dichotomopilus funicola</name>
    <dbReference type="NCBI Taxonomy" id="1934379"/>
    <lineage>
        <taxon>Eukaryota</taxon>
        <taxon>Fungi</taxon>
        <taxon>Dikarya</taxon>
        <taxon>Ascomycota</taxon>
        <taxon>Pezizomycotina</taxon>
        <taxon>Sordariomycetes</taxon>
        <taxon>Sordariomycetidae</taxon>
        <taxon>Sordariales</taxon>
        <taxon>Chaetomiaceae</taxon>
        <taxon>Dichotomopilus</taxon>
    </lineage>
</organism>
<keyword evidence="3" id="KW-1185">Reference proteome</keyword>
<feature type="chain" id="PRO_5042836222" evidence="1">
    <location>
        <begin position="20"/>
        <end position="89"/>
    </location>
</feature>
<dbReference type="RefSeq" id="XP_062634835.1">
    <property type="nucleotide sequence ID" value="XM_062781586.1"/>
</dbReference>
<gene>
    <name evidence="2" type="ORF">C8A04DRAFT_30963</name>
</gene>
<evidence type="ECO:0000313" key="3">
    <source>
        <dbReference type="Proteomes" id="UP001302676"/>
    </source>
</evidence>
<comment type="caution">
    <text evidence="2">The sequence shown here is derived from an EMBL/GenBank/DDBJ whole genome shotgun (WGS) entry which is preliminary data.</text>
</comment>
<dbReference type="Proteomes" id="UP001302676">
    <property type="component" value="Unassembled WGS sequence"/>
</dbReference>
<accession>A0AAN6UYP4</accession>
<evidence type="ECO:0000313" key="2">
    <source>
        <dbReference type="EMBL" id="KAK4141464.1"/>
    </source>
</evidence>
<sequence length="89" mass="8606">MQFTATATAFAALFATALAQVTVTLPSGVSLPSGITLPSGVSVATAGATSSAAANRRYRPRQNIGGGISGISAISGISLNLAVPTAGNS</sequence>
<feature type="signal peptide" evidence="1">
    <location>
        <begin position="1"/>
        <end position="19"/>
    </location>
</feature>
<reference evidence="2" key="2">
    <citation type="submission" date="2023-05" db="EMBL/GenBank/DDBJ databases">
        <authorList>
            <consortium name="Lawrence Berkeley National Laboratory"/>
            <person name="Steindorff A."/>
            <person name="Hensen N."/>
            <person name="Bonometti L."/>
            <person name="Westerberg I."/>
            <person name="Brannstrom I.O."/>
            <person name="Guillou S."/>
            <person name="Cros-Aarteil S."/>
            <person name="Calhoun S."/>
            <person name="Haridas S."/>
            <person name="Kuo A."/>
            <person name="Mondo S."/>
            <person name="Pangilinan J."/>
            <person name="Riley R."/>
            <person name="Labutti K."/>
            <person name="Andreopoulos B."/>
            <person name="Lipzen A."/>
            <person name="Chen C."/>
            <person name="Yanf M."/>
            <person name="Daum C."/>
            <person name="Ng V."/>
            <person name="Clum A."/>
            <person name="Ohm R."/>
            <person name="Martin F."/>
            <person name="Silar P."/>
            <person name="Natvig D."/>
            <person name="Lalanne C."/>
            <person name="Gautier V."/>
            <person name="Ament-Velasquez S.L."/>
            <person name="Kruys A."/>
            <person name="Hutchinson M.I."/>
            <person name="Powell A.J."/>
            <person name="Barry K."/>
            <person name="Miller A.N."/>
            <person name="Grigoriev I.V."/>
            <person name="Debuchy R."/>
            <person name="Gladieux P."/>
            <person name="Thoren M.H."/>
            <person name="Johannesson H."/>
        </authorList>
    </citation>
    <scope>NUCLEOTIDE SEQUENCE</scope>
    <source>
        <strain evidence="2">CBS 141.50</strain>
    </source>
</reference>
<evidence type="ECO:0000256" key="1">
    <source>
        <dbReference type="SAM" id="SignalP"/>
    </source>
</evidence>
<proteinExistence type="predicted"/>